<name>A0A812CJJ2_ACAPH</name>
<feature type="compositionally biased region" description="Polar residues" evidence="8">
    <location>
        <begin position="858"/>
        <end position="871"/>
    </location>
</feature>
<dbReference type="EMBL" id="CAHIKZ030001601">
    <property type="protein sequence ID" value="CAE1269346.1"/>
    <property type="molecule type" value="Genomic_DNA"/>
</dbReference>
<feature type="transmembrane region" description="Helical" evidence="9">
    <location>
        <begin position="169"/>
        <end position="191"/>
    </location>
</feature>
<keyword evidence="7" id="KW-0175">Coiled coil</keyword>
<feature type="compositionally biased region" description="Polar residues" evidence="8">
    <location>
        <begin position="839"/>
        <end position="848"/>
    </location>
</feature>
<dbReference type="PANTHER" id="PTHR22730">
    <property type="entry name" value="PROMININ PROM PROTEIN"/>
    <property type="match status" value="1"/>
</dbReference>
<feature type="transmembrane region" description="Helical" evidence="9">
    <location>
        <begin position="440"/>
        <end position="465"/>
    </location>
</feature>
<evidence type="ECO:0000256" key="6">
    <source>
        <dbReference type="ARBA" id="ARBA00023180"/>
    </source>
</evidence>
<dbReference type="InterPro" id="IPR008795">
    <property type="entry name" value="Prominin"/>
</dbReference>
<comment type="caution">
    <text evidence="10">The sequence shown here is derived from an EMBL/GenBank/DDBJ whole genome shotgun (WGS) entry which is preliminary data.</text>
</comment>
<dbReference type="OrthoDB" id="6229420at2759"/>
<evidence type="ECO:0000256" key="7">
    <source>
        <dbReference type="SAM" id="Coils"/>
    </source>
</evidence>
<sequence length="900" mass="101884">MLYRSFNSFLEPDLKSFSFLVPSSQLFNFQAVISNLDSYNHALSHLDTCHAANTTSSGNSEAESMEKGMDFLFQMTKGFLDLVQPNRIYEKYNLKQMILDKNFEVELQDWRKAVLYFIGYAVCVAIGILFIIVMPIVGCCLCCCRTCCNNCGGKRHKHDPKNARYKRRCYTTFLIIFNTFILFAVVCTYVTNELYKKRFVDDPEIFNVIRKGTKDFVVYVDDSFQDLRTVAKKQVQLLKTDIRTQLQNAGNKSVTLLTKNINVTSVMNEVEDFGNGVIELKSSLAQLSQSLANLSATGSKLKNEVNQVKKNVLAKLSNCADEQCKQLKRYIDSTSVNAQFSMLDNQTDLLNKLNNLLNIPDLAKEAEKKFDSVSKNITDVISKQNQTIEQGFTEVSNEMDNTLNNVADIKKKLPTKEIDEEVNNAMNLYNSNKLYNSIPWYIGICVASILLMIVVCNYLGILFGLCGERPGENAPCCNRGIAANFLLAGVGFYFIFCWILVIIVLIEFVVGGIMYTEVCRYLNKDNPTELKPILNSFNFTYPVLNKSVSLATYDIIDKCYKNNSLLNSINFPKTILTDNIPTKMLVDKINNINEKSVHIGDVKLLDDKLEKTLKNFEQLKTNSQINLTQYEIQLNKTVVTSDLNLLANNLTSLGIKVNISFVANAQKLREIHNTTYTYMKNEMNNLGRILVLVKKNMNLDEKVSSLITTIRKVETSVKNNGTELIKKIVKEVIQELGKLVVKNVNNLIDTIINDVAPCRPVYNIIFTFTDVVCITFLNPMNGFWFSTGWAIFFFLPTIIFATKLAGLYRCLYKRPSTQENADSYAASDADHIPLARVNQGKSSPQGMPNSAYDDIPSNKYNLPPNQVYNYNGSGNPYSGYPVYPPPSYHDKKESRVLEQE</sequence>
<evidence type="ECO:0000256" key="4">
    <source>
        <dbReference type="ARBA" id="ARBA00022989"/>
    </source>
</evidence>
<organism evidence="10 11">
    <name type="scientific">Acanthosepion pharaonis</name>
    <name type="common">Pharaoh cuttlefish</name>
    <name type="synonym">Sepia pharaonis</name>
    <dbReference type="NCBI Taxonomy" id="158019"/>
    <lineage>
        <taxon>Eukaryota</taxon>
        <taxon>Metazoa</taxon>
        <taxon>Spiralia</taxon>
        <taxon>Lophotrochozoa</taxon>
        <taxon>Mollusca</taxon>
        <taxon>Cephalopoda</taxon>
        <taxon>Coleoidea</taxon>
        <taxon>Decapodiformes</taxon>
        <taxon>Sepiida</taxon>
        <taxon>Sepiina</taxon>
        <taxon>Sepiidae</taxon>
        <taxon>Acanthosepion</taxon>
    </lineage>
</organism>
<evidence type="ECO:0000256" key="2">
    <source>
        <dbReference type="ARBA" id="ARBA00006058"/>
    </source>
</evidence>
<dbReference type="Pfam" id="PF05478">
    <property type="entry name" value="Prominin"/>
    <property type="match status" value="1"/>
</dbReference>
<proteinExistence type="inferred from homology"/>
<feature type="transmembrane region" description="Helical" evidence="9">
    <location>
        <begin position="117"/>
        <end position="148"/>
    </location>
</feature>
<keyword evidence="4 9" id="KW-1133">Transmembrane helix</keyword>
<keyword evidence="6" id="KW-0325">Glycoprotein</keyword>
<reference evidence="10" key="1">
    <citation type="submission" date="2021-01" db="EMBL/GenBank/DDBJ databases">
        <authorList>
            <person name="Li R."/>
            <person name="Bekaert M."/>
        </authorList>
    </citation>
    <scope>NUCLEOTIDE SEQUENCE</scope>
    <source>
        <strain evidence="10">Farmed</strain>
    </source>
</reference>
<dbReference type="PANTHER" id="PTHR22730:SF1">
    <property type="entry name" value="PROMININ-LIKE PROTEIN"/>
    <property type="match status" value="1"/>
</dbReference>
<feature type="region of interest" description="Disordered" evidence="8">
    <location>
        <begin position="837"/>
        <end position="900"/>
    </location>
</feature>
<keyword evidence="3 9" id="KW-0812">Transmembrane</keyword>
<dbReference type="AlphaFoldDB" id="A0A812CJJ2"/>
<keyword evidence="5 9" id="KW-0472">Membrane</keyword>
<feature type="transmembrane region" description="Helical" evidence="9">
    <location>
        <begin position="783"/>
        <end position="805"/>
    </location>
</feature>
<feature type="compositionally biased region" description="Low complexity" evidence="8">
    <location>
        <begin position="872"/>
        <end position="881"/>
    </location>
</feature>
<feature type="transmembrane region" description="Helical" evidence="9">
    <location>
        <begin position="485"/>
        <end position="515"/>
    </location>
</feature>
<dbReference type="Proteomes" id="UP000597762">
    <property type="component" value="Unassembled WGS sequence"/>
</dbReference>
<protein>
    <submittedName>
        <fullName evidence="10">PROM1</fullName>
    </submittedName>
</protein>
<evidence type="ECO:0000256" key="9">
    <source>
        <dbReference type="SAM" id="Phobius"/>
    </source>
</evidence>
<comment type="similarity">
    <text evidence="2">Belongs to the prominin family.</text>
</comment>
<feature type="compositionally biased region" description="Basic and acidic residues" evidence="8">
    <location>
        <begin position="888"/>
        <end position="900"/>
    </location>
</feature>
<evidence type="ECO:0000313" key="11">
    <source>
        <dbReference type="Proteomes" id="UP000597762"/>
    </source>
</evidence>
<gene>
    <name evidence="10" type="ORF">SPHA_36525</name>
</gene>
<dbReference type="GO" id="GO:0016020">
    <property type="term" value="C:membrane"/>
    <property type="evidence" value="ECO:0007669"/>
    <property type="project" value="UniProtKB-SubCell"/>
</dbReference>
<accession>A0A812CJJ2</accession>
<feature type="coiled-coil region" evidence="7">
    <location>
        <begin position="277"/>
        <end position="311"/>
    </location>
</feature>
<evidence type="ECO:0000313" key="10">
    <source>
        <dbReference type="EMBL" id="CAE1269346.1"/>
    </source>
</evidence>
<evidence type="ECO:0000256" key="3">
    <source>
        <dbReference type="ARBA" id="ARBA00022692"/>
    </source>
</evidence>
<evidence type="ECO:0000256" key="5">
    <source>
        <dbReference type="ARBA" id="ARBA00023136"/>
    </source>
</evidence>
<comment type="subcellular location">
    <subcellularLocation>
        <location evidence="1">Membrane</location>
        <topology evidence="1">Multi-pass membrane protein</topology>
    </subcellularLocation>
</comment>
<evidence type="ECO:0000256" key="1">
    <source>
        <dbReference type="ARBA" id="ARBA00004141"/>
    </source>
</evidence>
<evidence type="ECO:0000256" key="8">
    <source>
        <dbReference type="SAM" id="MobiDB-lite"/>
    </source>
</evidence>
<keyword evidence="11" id="KW-1185">Reference proteome</keyword>